<evidence type="ECO:0000256" key="1">
    <source>
        <dbReference type="ARBA" id="ARBA00004651"/>
    </source>
</evidence>
<dbReference type="RefSeq" id="WP_251871849.1">
    <property type="nucleotide sequence ID" value="NZ_CP098755.1"/>
</dbReference>
<feature type="transmembrane region" description="Helical" evidence="8">
    <location>
        <begin position="105"/>
        <end position="123"/>
    </location>
</feature>
<sequence>MFKKSFWLLFLGQSLANTGDVFYIVAVISAVYHSTGSSFYTGAVPIMFVIAQTVSGLLAPFLFQRVSLTRALLLSQAGKTILLGLLAIFLAFAGGENQLLSGQDLSLVLGFVFVTAFLDGWALPARNALVPGLVSREGLVKANGMLAASDQTVQFAGWAAGGLFVAWLGYANVLLATFGAFVLATLAILPLGKDTGSTGPVRELADEKENVARDDKAKGSMAGKKEAGYSSCEAGKAGASDHVAVDGLSAVVDQAGQEHSGKEAWATGWWLIWKRRRVRLLVLMEVLEGLAGAVWMAAILLPYVLNILGKGEEWWGYINAAYMLGAIAGGALVVALANRMRSRLPNAVALGILASGLITLLFGFSTWTWGSLLLSFLLGPFYQMQLVAKQTMIQEEIPAGSLPLVLSAKGTLDSVTFGVSVLLMGGLADWMGVRSVYLFAAVLLGLAAGLSLLMRKYGGVVVAQEKGKRLA</sequence>
<feature type="transmembrane region" description="Helical" evidence="8">
    <location>
        <begin position="436"/>
        <end position="454"/>
    </location>
</feature>
<keyword evidence="3" id="KW-1003">Cell membrane</keyword>
<evidence type="ECO:0000256" key="6">
    <source>
        <dbReference type="ARBA" id="ARBA00023136"/>
    </source>
</evidence>
<keyword evidence="2" id="KW-0813">Transport</keyword>
<reference evidence="10" key="1">
    <citation type="submission" date="2022-06" db="EMBL/GenBank/DDBJ databases">
        <title>Genome sequencing of Brevibacillus sp. BB3-R1.</title>
        <authorList>
            <person name="Heo J."/>
            <person name="Lee D."/>
            <person name="Won M."/>
            <person name="Han B.-H."/>
            <person name="Hong S.-B."/>
            <person name="Kwon S.-W."/>
        </authorList>
    </citation>
    <scope>NUCLEOTIDE SEQUENCE</scope>
    <source>
        <strain evidence="10">BB3-R1</strain>
    </source>
</reference>
<evidence type="ECO:0000313" key="10">
    <source>
        <dbReference type="EMBL" id="USG64738.1"/>
    </source>
</evidence>
<feature type="transmembrane region" description="Helical" evidence="8">
    <location>
        <begin position="173"/>
        <end position="192"/>
    </location>
</feature>
<keyword evidence="6 8" id="KW-0472">Membrane</keyword>
<evidence type="ECO:0000256" key="5">
    <source>
        <dbReference type="ARBA" id="ARBA00022989"/>
    </source>
</evidence>
<feature type="compositionally biased region" description="Basic and acidic residues" evidence="7">
    <location>
        <begin position="203"/>
        <end position="219"/>
    </location>
</feature>
<dbReference type="PANTHER" id="PTHR23513:SF19">
    <property type="entry name" value="MAJOR FACILITATOR SUPERFAMILY (MFS) PROFILE DOMAIN-CONTAINING PROTEIN"/>
    <property type="match status" value="1"/>
</dbReference>
<feature type="region of interest" description="Disordered" evidence="7">
    <location>
        <begin position="199"/>
        <end position="219"/>
    </location>
</feature>
<protein>
    <submittedName>
        <fullName evidence="10">MFS transporter</fullName>
    </submittedName>
</protein>
<dbReference type="Proteomes" id="UP001056500">
    <property type="component" value="Chromosome"/>
</dbReference>
<feature type="transmembrane region" description="Helical" evidence="8">
    <location>
        <begin position="317"/>
        <end position="337"/>
    </location>
</feature>
<feature type="transmembrane region" description="Helical" evidence="8">
    <location>
        <begin position="280"/>
        <end position="305"/>
    </location>
</feature>
<feature type="transmembrane region" description="Helical" evidence="8">
    <location>
        <begin position="71"/>
        <end position="93"/>
    </location>
</feature>
<gene>
    <name evidence="10" type="ORF">NDK47_21825</name>
</gene>
<feature type="domain" description="Major facilitator superfamily (MFS) profile" evidence="9">
    <location>
        <begin position="277"/>
        <end position="471"/>
    </location>
</feature>
<evidence type="ECO:0000256" key="2">
    <source>
        <dbReference type="ARBA" id="ARBA00022448"/>
    </source>
</evidence>
<keyword evidence="5 8" id="KW-1133">Transmembrane helix</keyword>
<dbReference type="PANTHER" id="PTHR23513">
    <property type="entry name" value="INTEGRAL MEMBRANE EFFLUX PROTEIN-RELATED"/>
    <property type="match status" value="1"/>
</dbReference>
<dbReference type="Gene3D" id="1.20.1250.20">
    <property type="entry name" value="MFS general substrate transporter like domains"/>
    <property type="match status" value="1"/>
</dbReference>
<evidence type="ECO:0000256" key="8">
    <source>
        <dbReference type="SAM" id="Phobius"/>
    </source>
</evidence>
<comment type="subcellular location">
    <subcellularLocation>
        <location evidence="1">Cell membrane</location>
        <topology evidence="1">Multi-pass membrane protein</topology>
    </subcellularLocation>
</comment>
<accession>A0ABY4WC32</accession>
<proteinExistence type="predicted"/>
<evidence type="ECO:0000259" key="9">
    <source>
        <dbReference type="PROSITE" id="PS50850"/>
    </source>
</evidence>
<evidence type="ECO:0000313" key="11">
    <source>
        <dbReference type="Proteomes" id="UP001056500"/>
    </source>
</evidence>
<dbReference type="EMBL" id="CP098755">
    <property type="protein sequence ID" value="USG64738.1"/>
    <property type="molecule type" value="Genomic_DNA"/>
</dbReference>
<evidence type="ECO:0000256" key="7">
    <source>
        <dbReference type="SAM" id="MobiDB-lite"/>
    </source>
</evidence>
<keyword evidence="4 8" id="KW-0812">Transmembrane</keyword>
<evidence type="ECO:0000256" key="3">
    <source>
        <dbReference type="ARBA" id="ARBA00022475"/>
    </source>
</evidence>
<dbReference type="SUPFAM" id="SSF103473">
    <property type="entry name" value="MFS general substrate transporter"/>
    <property type="match status" value="1"/>
</dbReference>
<name>A0ABY4WC32_9BACL</name>
<keyword evidence="11" id="KW-1185">Reference proteome</keyword>
<evidence type="ECO:0000256" key="4">
    <source>
        <dbReference type="ARBA" id="ARBA00022692"/>
    </source>
</evidence>
<dbReference type="InterPro" id="IPR036259">
    <property type="entry name" value="MFS_trans_sf"/>
</dbReference>
<organism evidence="10 11">
    <name type="scientific">Brevibacillus ruminantium</name>
    <dbReference type="NCBI Taxonomy" id="2950604"/>
    <lineage>
        <taxon>Bacteria</taxon>
        <taxon>Bacillati</taxon>
        <taxon>Bacillota</taxon>
        <taxon>Bacilli</taxon>
        <taxon>Bacillales</taxon>
        <taxon>Paenibacillaceae</taxon>
        <taxon>Brevibacillus</taxon>
    </lineage>
</organism>
<dbReference type="CDD" id="cd06173">
    <property type="entry name" value="MFS_MefA_like"/>
    <property type="match status" value="1"/>
</dbReference>
<feature type="transmembrane region" description="Helical" evidence="8">
    <location>
        <begin position="40"/>
        <end position="59"/>
    </location>
</feature>
<dbReference type="InterPro" id="IPR020846">
    <property type="entry name" value="MFS_dom"/>
</dbReference>
<feature type="transmembrane region" description="Helical" evidence="8">
    <location>
        <begin position="344"/>
        <end position="363"/>
    </location>
</feature>
<dbReference type="PROSITE" id="PS50850">
    <property type="entry name" value="MFS"/>
    <property type="match status" value="1"/>
</dbReference>